<keyword evidence="3" id="KW-0862">Zinc</keyword>
<dbReference type="AlphaFoldDB" id="A0A368YT43"/>
<protein>
    <submittedName>
        <fullName evidence="6">5-methyltetrahydrofolate--homocysteine methyltransferase</fullName>
    </submittedName>
</protein>
<dbReference type="Pfam" id="PF02574">
    <property type="entry name" value="S-methyl_trans"/>
    <property type="match status" value="1"/>
</dbReference>
<dbReference type="GO" id="GO:0032259">
    <property type="term" value="P:methylation"/>
    <property type="evidence" value="ECO:0007669"/>
    <property type="project" value="UniProtKB-KW"/>
</dbReference>
<feature type="binding site" evidence="3">
    <location>
        <position position="279"/>
    </location>
    <ligand>
        <name>Zn(2+)</name>
        <dbReference type="ChEBI" id="CHEBI:29105"/>
    </ligand>
</feature>
<dbReference type="OrthoDB" id="9803687at2"/>
<gene>
    <name evidence="6" type="ORF">DFP89_11044</name>
</gene>
<dbReference type="InterPro" id="IPR003726">
    <property type="entry name" value="HCY_dom"/>
</dbReference>
<name>A0A368YT43_9RHOB</name>
<sequence>MSDQLSRMLGERPWLLADGATGTNLYNMGLVHGQAPDLWNESQPDKVRALHSQMIAAGADIILTNSFGANATRLRLAGAQDRVHALNRTAARLAREAAQAARRAVVIAGSIGPTGEIMAPIGRLTEAEAAAIFTEQAEGLKEGGADILWVETVSSIEEMRAAARAAQAVGMPWCGTMSFEPGGRSMMGVTPPQLASLIDRLPCPPIAYGANCGTGPAELLMAMTGFVASGNERPLIAKPNAGVPRYQDGGLIYDATPPVMAEFAVLARDLGVRLIGGCCGTTPAHLDAMRKALIEAPRNPRPNAETISARIAQAMALSGSTDD</sequence>
<keyword evidence="7" id="KW-1185">Reference proteome</keyword>
<feature type="binding site" evidence="3">
    <location>
        <position position="212"/>
    </location>
    <ligand>
        <name>Zn(2+)</name>
        <dbReference type="ChEBI" id="CHEBI:29105"/>
    </ligand>
</feature>
<evidence type="ECO:0000256" key="3">
    <source>
        <dbReference type="PROSITE-ProRule" id="PRU00333"/>
    </source>
</evidence>
<keyword evidence="2 3" id="KW-0808">Transferase</keyword>
<dbReference type="GO" id="GO:0046872">
    <property type="term" value="F:metal ion binding"/>
    <property type="evidence" value="ECO:0007669"/>
    <property type="project" value="UniProtKB-KW"/>
</dbReference>
<organism evidence="6 7">
    <name type="scientific">Paracoccus lutimaris</name>
    <dbReference type="NCBI Taxonomy" id="1490030"/>
    <lineage>
        <taxon>Bacteria</taxon>
        <taxon>Pseudomonadati</taxon>
        <taxon>Pseudomonadota</taxon>
        <taxon>Alphaproteobacteria</taxon>
        <taxon>Rhodobacterales</taxon>
        <taxon>Paracoccaceae</taxon>
        <taxon>Paracoccus</taxon>
    </lineage>
</organism>
<keyword evidence="1 3" id="KW-0489">Methyltransferase</keyword>
<evidence type="ECO:0000256" key="2">
    <source>
        <dbReference type="ARBA" id="ARBA00022679"/>
    </source>
</evidence>
<feature type="domain" description="Hcy-binding" evidence="5">
    <location>
        <begin position="3"/>
        <end position="293"/>
    </location>
</feature>
<keyword evidence="4" id="KW-0175">Coiled coil</keyword>
<comment type="caution">
    <text evidence="6">The sequence shown here is derived from an EMBL/GenBank/DDBJ whole genome shotgun (WGS) entry which is preliminary data.</text>
</comment>
<dbReference type="SUPFAM" id="SSF82282">
    <property type="entry name" value="Homocysteine S-methyltransferase"/>
    <property type="match status" value="1"/>
</dbReference>
<dbReference type="PROSITE" id="PS50970">
    <property type="entry name" value="HCY"/>
    <property type="match status" value="1"/>
</dbReference>
<dbReference type="RefSeq" id="WP_114349379.1">
    <property type="nucleotide sequence ID" value="NZ_QPJL01000010.1"/>
</dbReference>
<feature type="coiled-coil region" evidence="4">
    <location>
        <begin position="76"/>
        <end position="103"/>
    </location>
</feature>
<feature type="binding site" evidence="3">
    <location>
        <position position="278"/>
    </location>
    <ligand>
        <name>Zn(2+)</name>
        <dbReference type="ChEBI" id="CHEBI:29105"/>
    </ligand>
</feature>
<dbReference type="Proteomes" id="UP000253345">
    <property type="component" value="Unassembled WGS sequence"/>
</dbReference>
<comment type="cofactor">
    <cofactor evidence="3">
        <name>Zn(2+)</name>
        <dbReference type="ChEBI" id="CHEBI:29105"/>
    </cofactor>
</comment>
<dbReference type="GO" id="GO:0008168">
    <property type="term" value="F:methyltransferase activity"/>
    <property type="evidence" value="ECO:0007669"/>
    <property type="project" value="UniProtKB-UniRule"/>
</dbReference>
<dbReference type="NCBIfam" id="NF005718">
    <property type="entry name" value="PRK07534.1"/>
    <property type="match status" value="1"/>
</dbReference>
<dbReference type="PANTHER" id="PTHR11103">
    <property type="entry name" value="SLR1189 PROTEIN"/>
    <property type="match status" value="1"/>
</dbReference>
<evidence type="ECO:0000256" key="1">
    <source>
        <dbReference type="ARBA" id="ARBA00022603"/>
    </source>
</evidence>
<keyword evidence="3" id="KW-0479">Metal-binding</keyword>
<dbReference type="Gene3D" id="3.20.20.330">
    <property type="entry name" value="Homocysteine-binding-like domain"/>
    <property type="match status" value="1"/>
</dbReference>
<reference evidence="6 7" key="1">
    <citation type="submission" date="2018-07" db="EMBL/GenBank/DDBJ databases">
        <title>Genomic Encyclopedia of Type Strains, Phase III (KMG-III): the genomes of soil and plant-associated and newly described type strains.</title>
        <authorList>
            <person name="Whitman W."/>
        </authorList>
    </citation>
    <scope>NUCLEOTIDE SEQUENCE [LARGE SCALE GENOMIC DNA]</scope>
    <source>
        <strain evidence="6 7">CECT 8525</strain>
    </source>
</reference>
<evidence type="ECO:0000313" key="7">
    <source>
        <dbReference type="Proteomes" id="UP000253345"/>
    </source>
</evidence>
<dbReference type="EMBL" id="QPJL01000010">
    <property type="protein sequence ID" value="RCW83363.1"/>
    <property type="molecule type" value="Genomic_DNA"/>
</dbReference>
<evidence type="ECO:0000256" key="4">
    <source>
        <dbReference type="SAM" id="Coils"/>
    </source>
</evidence>
<accession>A0A368YT43</accession>
<dbReference type="PANTHER" id="PTHR11103:SF18">
    <property type="entry name" value="SLR1189 PROTEIN"/>
    <property type="match status" value="1"/>
</dbReference>
<dbReference type="InterPro" id="IPR036589">
    <property type="entry name" value="HCY_dom_sf"/>
</dbReference>
<proteinExistence type="predicted"/>
<evidence type="ECO:0000259" key="5">
    <source>
        <dbReference type="PROSITE" id="PS50970"/>
    </source>
</evidence>
<evidence type="ECO:0000313" key="6">
    <source>
        <dbReference type="EMBL" id="RCW83363.1"/>
    </source>
</evidence>